<reference evidence="8 9" key="1">
    <citation type="submission" date="2015-11" db="EMBL/GenBank/DDBJ databases">
        <title>Evidence for parallel genomic evolution in an endosymbiosis of termite gut flagellates.</title>
        <authorList>
            <person name="Zheng H."/>
        </authorList>
    </citation>
    <scope>NUCLEOTIDE SEQUENCE [LARGE SCALE GENOMIC DNA]</scope>
    <source>
        <strain evidence="8 9">CET450</strain>
    </source>
</reference>
<dbReference type="InterPro" id="IPR020568">
    <property type="entry name" value="Ribosomal_Su5_D2-typ_SF"/>
</dbReference>
<dbReference type="PANTHER" id="PTHR23133">
    <property type="entry name" value="IMIDAZOLEGLYCEROL-PHOSPHATE DEHYDRATASE HIS7"/>
    <property type="match status" value="1"/>
</dbReference>
<evidence type="ECO:0000313" key="9">
    <source>
        <dbReference type="Proteomes" id="UP000095237"/>
    </source>
</evidence>
<protein>
    <recommendedName>
        <fullName evidence="2 6">Imidazoleglycerol-phosphate dehydratase</fullName>
        <shortName evidence="6">IGPD</shortName>
        <ecNumber evidence="6 7">4.2.1.19</ecNumber>
    </recommendedName>
</protein>
<comment type="caution">
    <text evidence="8">The sequence shown here is derived from an EMBL/GenBank/DDBJ whole genome shotgun (WGS) entry which is preliminary data.</text>
</comment>
<dbReference type="CDD" id="cd07914">
    <property type="entry name" value="IGPD"/>
    <property type="match status" value="1"/>
</dbReference>
<comment type="pathway">
    <text evidence="1 6 7">Amino-acid biosynthesis; L-histidine biosynthesis; L-histidine from 5-phospho-alpha-D-ribose 1-diphosphate: step 6/9.</text>
</comment>
<dbReference type="InterPro" id="IPR000807">
    <property type="entry name" value="ImidazoleglycerolP_deHydtase"/>
</dbReference>
<keyword evidence="5 6" id="KW-0456">Lyase</keyword>
<dbReference type="Gene3D" id="3.30.230.40">
    <property type="entry name" value="Imidazole glycerol phosphate dehydratase, domain 1"/>
    <property type="match status" value="2"/>
</dbReference>
<evidence type="ECO:0000313" key="8">
    <source>
        <dbReference type="EMBL" id="OEG71246.1"/>
    </source>
</evidence>
<evidence type="ECO:0000256" key="6">
    <source>
        <dbReference type="HAMAP-Rule" id="MF_00076"/>
    </source>
</evidence>
<name>A0A1E5IL76_ENDTX</name>
<dbReference type="GO" id="GO:0004424">
    <property type="term" value="F:imidazoleglycerol-phosphate dehydratase activity"/>
    <property type="evidence" value="ECO:0007669"/>
    <property type="project" value="UniProtKB-UniRule"/>
</dbReference>
<dbReference type="NCBIfam" id="NF002111">
    <property type="entry name" value="PRK00951.2-1"/>
    <property type="match status" value="1"/>
</dbReference>
<evidence type="ECO:0000256" key="2">
    <source>
        <dbReference type="ARBA" id="ARBA00016664"/>
    </source>
</evidence>
<dbReference type="FunFam" id="3.30.230.40:FF:000003">
    <property type="entry name" value="Imidazoleglycerol-phosphate dehydratase HisB"/>
    <property type="match status" value="1"/>
</dbReference>
<evidence type="ECO:0000256" key="1">
    <source>
        <dbReference type="ARBA" id="ARBA00005047"/>
    </source>
</evidence>
<keyword evidence="9" id="KW-1185">Reference proteome</keyword>
<dbReference type="PANTHER" id="PTHR23133:SF2">
    <property type="entry name" value="IMIDAZOLEGLYCEROL-PHOSPHATE DEHYDRATASE"/>
    <property type="match status" value="1"/>
</dbReference>
<evidence type="ECO:0000256" key="4">
    <source>
        <dbReference type="ARBA" id="ARBA00023102"/>
    </source>
</evidence>
<dbReference type="InterPro" id="IPR020565">
    <property type="entry name" value="ImidazoleglycerP_deHydtase_CS"/>
</dbReference>
<dbReference type="FunFam" id="3.30.230.40:FF:000001">
    <property type="entry name" value="Imidazoleglycerol-phosphate dehydratase HisB"/>
    <property type="match status" value="1"/>
</dbReference>
<dbReference type="NCBIfam" id="NF002114">
    <property type="entry name" value="PRK00951.2-4"/>
    <property type="match status" value="1"/>
</dbReference>
<organism evidence="8 9">
    <name type="scientific">Endomicrobium trichonymphae</name>
    <dbReference type="NCBI Taxonomy" id="1408204"/>
    <lineage>
        <taxon>Bacteria</taxon>
        <taxon>Pseudomonadati</taxon>
        <taxon>Elusimicrobiota</taxon>
        <taxon>Endomicrobiia</taxon>
        <taxon>Endomicrobiales</taxon>
        <taxon>Endomicrobiaceae</taxon>
        <taxon>Candidatus Endomicrobiellum</taxon>
    </lineage>
</organism>
<dbReference type="Proteomes" id="UP000095237">
    <property type="component" value="Unassembled WGS sequence"/>
</dbReference>
<dbReference type="GO" id="GO:0005737">
    <property type="term" value="C:cytoplasm"/>
    <property type="evidence" value="ECO:0007669"/>
    <property type="project" value="UniProtKB-SubCell"/>
</dbReference>
<dbReference type="EC" id="4.2.1.19" evidence="6 7"/>
<comment type="similarity">
    <text evidence="6 7">Belongs to the imidazoleglycerol-phosphate dehydratase family.</text>
</comment>
<comment type="subcellular location">
    <subcellularLocation>
        <location evidence="6 7">Cytoplasm</location>
    </subcellularLocation>
</comment>
<keyword evidence="3 6" id="KW-0028">Amino-acid biosynthesis</keyword>
<keyword evidence="4 6" id="KW-0368">Histidine biosynthesis</keyword>
<gene>
    <name evidence="6" type="primary">hisB</name>
    <name evidence="8" type="ORF">ATZ36_15710</name>
</gene>
<dbReference type="AlphaFoldDB" id="A0A1E5IL76"/>
<dbReference type="EMBL" id="LNVX01000227">
    <property type="protein sequence ID" value="OEG71246.1"/>
    <property type="molecule type" value="Genomic_DNA"/>
</dbReference>
<dbReference type="GO" id="GO:0000105">
    <property type="term" value="P:L-histidine biosynthetic process"/>
    <property type="evidence" value="ECO:0007669"/>
    <property type="project" value="UniProtKB-UniRule"/>
</dbReference>
<evidence type="ECO:0000256" key="5">
    <source>
        <dbReference type="ARBA" id="ARBA00023239"/>
    </source>
</evidence>
<dbReference type="HAMAP" id="MF_00076">
    <property type="entry name" value="HisB"/>
    <property type="match status" value="1"/>
</dbReference>
<dbReference type="InterPro" id="IPR038494">
    <property type="entry name" value="IGPD_sf"/>
</dbReference>
<proteinExistence type="inferred from homology"/>
<evidence type="ECO:0000256" key="3">
    <source>
        <dbReference type="ARBA" id="ARBA00022605"/>
    </source>
</evidence>
<sequence length="195" mass="21698">MKQRKVKIIRKTKETDIAVEINLDNILSPSVSTTIGFLDHMLELFAVHSGVGFKIKASGDTHIDDHHLVEDAGITIGQALKEAVGDKKGIVRYGHFLLPMDETLSYVALDLSGRFYLSYEADIKFQKNGFNYDLIHEFFYALASNAGITLHIKMMKGRNNHHIAESIFKAFGRALGQAVSYSKSKKTVPSTKGIL</sequence>
<evidence type="ECO:0000256" key="7">
    <source>
        <dbReference type="RuleBase" id="RU000599"/>
    </source>
</evidence>
<dbReference type="Pfam" id="PF00475">
    <property type="entry name" value="IGPD"/>
    <property type="match status" value="1"/>
</dbReference>
<comment type="catalytic activity">
    <reaction evidence="6 7">
        <text>D-erythro-1-(imidazol-4-yl)glycerol 3-phosphate = 3-(imidazol-4-yl)-2-oxopropyl phosphate + H2O</text>
        <dbReference type="Rhea" id="RHEA:11040"/>
        <dbReference type="ChEBI" id="CHEBI:15377"/>
        <dbReference type="ChEBI" id="CHEBI:57766"/>
        <dbReference type="ChEBI" id="CHEBI:58278"/>
        <dbReference type="EC" id="4.2.1.19"/>
    </reaction>
</comment>
<accession>A0A1E5IL76</accession>
<dbReference type="PROSITE" id="PS00955">
    <property type="entry name" value="IGP_DEHYDRATASE_2"/>
    <property type="match status" value="1"/>
</dbReference>
<dbReference type="UniPathway" id="UPA00031">
    <property type="reaction ID" value="UER00011"/>
</dbReference>
<dbReference type="SUPFAM" id="SSF54211">
    <property type="entry name" value="Ribosomal protein S5 domain 2-like"/>
    <property type="match status" value="2"/>
</dbReference>
<keyword evidence="6" id="KW-0963">Cytoplasm</keyword>
<dbReference type="PROSITE" id="PS00954">
    <property type="entry name" value="IGP_DEHYDRATASE_1"/>
    <property type="match status" value="1"/>
</dbReference>